<proteinExistence type="predicted"/>
<reference evidence="1" key="1">
    <citation type="submission" date="2021-06" db="EMBL/GenBank/DDBJ databases">
        <authorList>
            <person name="Kallberg Y."/>
            <person name="Tangrot J."/>
            <person name="Rosling A."/>
        </authorList>
    </citation>
    <scope>NUCLEOTIDE SEQUENCE</scope>
    <source>
        <strain evidence="1">IA702</strain>
    </source>
</reference>
<comment type="caution">
    <text evidence="1">The sequence shown here is derived from an EMBL/GenBank/DDBJ whole genome shotgun (WGS) entry which is preliminary data.</text>
</comment>
<evidence type="ECO:0000313" key="1">
    <source>
        <dbReference type="EMBL" id="CAG8498664.1"/>
    </source>
</evidence>
<evidence type="ECO:0000313" key="2">
    <source>
        <dbReference type="Proteomes" id="UP000789572"/>
    </source>
</evidence>
<gene>
    <name evidence="1" type="ORF">POCULU_LOCUS2456</name>
</gene>
<dbReference type="Proteomes" id="UP000789572">
    <property type="component" value="Unassembled WGS sequence"/>
</dbReference>
<keyword evidence="2" id="KW-1185">Reference proteome</keyword>
<name>A0A9N8ZK98_9GLOM</name>
<protein>
    <submittedName>
        <fullName evidence="1">180_t:CDS:1</fullName>
    </submittedName>
</protein>
<dbReference type="AlphaFoldDB" id="A0A9N8ZK98"/>
<sequence>MDEPFYVNILQTQLRPAALKYGRNWRLQQNNDPSTPCVLPRISLSRMGPSEGVFVSEDSITKEVVRRKQGLPFPIASNVSQQEYNSFIENKEISGYKLDYRKGTVYIVEMASTEHEAVIEVVGNAFRKLCLPLGQPLHDAQDGICRAPDLAVYPHLSLTLVHHPAT</sequence>
<dbReference type="OrthoDB" id="2440803at2759"/>
<accession>A0A9N8ZK98</accession>
<organism evidence="1 2">
    <name type="scientific">Paraglomus occultum</name>
    <dbReference type="NCBI Taxonomy" id="144539"/>
    <lineage>
        <taxon>Eukaryota</taxon>
        <taxon>Fungi</taxon>
        <taxon>Fungi incertae sedis</taxon>
        <taxon>Mucoromycota</taxon>
        <taxon>Glomeromycotina</taxon>
        <taxon>Glomeromycetes</taxon>
        <taxon>Paraglomerales</taxon>
        <taxon>Paraglomeraceae</taxon>
        <taxon>Paraglomus</taxon>
    </lineage>
</organism>
<dbReference type="EMBL" id="CAJVPJ010000229">
    <property type="protein sequence ID" value="CAG8498664.1"/>
    <property type="molecule type" value="Genomic_DNA"/>
</dbReference>